<keyword evidence="3" id="KW-1185">Reference proteome</keyword>
<dbReference type="EMBL" id="JBBNAG010000010">
    <property type="protein sequence ID" value="KAK9100574.1"/>
    <property type="molecule type" value="Genomic_DNA"/>
</dbReference>
<accession>A0AAP0HXZ5</accession>
<gene>
    <name evidence="2" type="ORF">Scep_024004</name>
</gene>
<dbReference type="AlphaFoldDB" id="A0AAP0HXZ5"/>
<evidence type="ECO:0000256" key="1">
    <source>
        <dbReference type="SAM" id="SignalP"/>
    </source>
</evidence>
<sequence length="228" mass="25075">MVVSLQLVLGLGLMLQNVSKSQNFEGNNFQSIQAPSDVSNVAVDMKLALSVTNSSQAVSYVHQADAHSNSNNLKCYKTPKASTALIDNSSGQEKTTSWGLMTSLPFQPDYSLKQNKNIAAADDDIPEYDFGTAYGISHSSQSKSVATSGTALLGMKPTMPHGYIRQQAQTTVSQTLRRFLINWKPIKDCLHKANNGKKNALRPALLWGKASFHSQWDDTPFKRMYTDK</sequence>
<feature type="chain" id="PRO_5042934128" evidence="1">
    <location>
        <begin position="22"/>
        <end position="228"/>
    </location>
</feature>
<dbReference type="Proteomes" id="UP001419268">
    <property type="component" value="Unassembled WGS sequence"/>
</dbReference>
<reference evidence="2 3" key="1">
    <citation type="submission" date="2024-01" db="EMBL/GenBank/DDBJ databases">
        <title>Genome assemblies of Stephania.</title>
        <authorList>
            <person name="Yang L."/>
        </authorList>
    </citation>
    <scope>NUCLEOTIDE SEQUENCE [LARGE SCALE GENOMIC DNA]</scope>
    <source>
        <strain evidence="2">JXDWG</strain>
        <tissue evidence="2">Leaf</tissue>
    </source>
</reference>
<evidence type="ECO:0000313" key="3">
    <source>
        <dbReference type="Proteomes" id="UP001419268"/>
    </source>
</evidence>
<keyword evidence="1" id="KW-0732">Signal</keyword>
<name>A0AAP0HXZ5_9MAGN</name>
<proteinExistence type="predicted"/>
<protein>
    <submittedName>
        <fullName evidence="2">Uncharacterized protein</fullName>
    </submittedName>
</protein>
<feature type="signal peptide" evidence="1">
    <location>
        <begin position="1"/>
        <end position="21"/>
    </location>
</feature>
<organism evidence="2 3">
    <name type="scientific">Stephania cephalantha</name>
    <dbReference type="NCBI Taxonomy" id="152367"/>
    <lineage>
        <taxon>Eukaryota</taxon>
        <taxon>Viridiplantae</taxon>
        <taxon>Streptophyta</taxon>
        <taxon>Embryophyta</taxon>
        <taxon>Tracheophyta</taxon>
        <taxon>Spermatophyta</taxon>
        <taxon>Magnoliopsida</taxon>
        <taxon>Ranunculales</taxon>
        <taxon>Menispermaceae</taxon>
        <taxon>Menispermoideae</taxon>
        <taxon>Cissampelideae</taxon>
        <taxon>Stephania</taxon>
    </lineage>
</organism>
<evidence type="ECO:0000313" key="2">
    <source>
        <dbReference type="EMBL" id="KAK9100574.1"/>
    </source>
</evidence>
<comment type="caution">
    <text evidence="2">The sequence shown here is derived from an EMBL/GenBank/DDBJ whole genome shotgun (WGS) entry which is preliminary data.</text>
</comment>